<keyword evidence="13" id="KW-1185">Reference proteome</keyword>
<dbReference type="InterPro" id="IPR013221">
    <property type="entry name" value="Mur_ligase_cen"/>
</dbReference>
<evidence type="ECO:0000259" key="9">
    <source>
        <dbReference type="Pfam" id="PF01225"/>
    </source>
</evidence>
<dbReference type="GO" id="GO:0008765">
    <property type="term" value="F:UDP-N-acetylmuramoylalanyl-D-glutamate-2,6-diaminopimelate ligase activity"/>
    <property type="evidence" value="ECO:0007669"/>
    <property type="project" value="UniProtKB-EC"/>
</dbReference>
<keyword evidence="4 7" id="KW-0573">Peptidoglycan synthesis</keyword>
<evidence type="ECO:0000256" key="6">
    <source>
        <dbReference type="ARBA" id="ARBA00023316"/>
    </source>
</evidence>
<evidence type="ECO:0000256" key="4">
    <source>
        <dbReference type="ARBA" id="ARBA00022984"/>
    </source>
</evidence>
<dbReference type="Gene3D" id="3.40.1190.10">
    <property type="entry name" value="Mur-like, catalytic domain"/>
    <property type="match status" value="1"/>
</dbReference>
<organism evidence="12 13">
    <name type="scientific">Chryseosolibacter indicus</name>
    <dbReference type="NCBI Taxonomy" id="2782351"/>
    <lineage>
        <taxon>Bacteria</taxon>
        <taxon>Pseudomonadati</taxon>
        <taxon>Bacteroidota</taxon>
        <taxon>Cytophagia</taxon>
        <taxon>Cytophagales</taxon>
        <taxon>Chryseotaleaceae</taxon>
        <taxon>Chryseosolibacter</taxon>
    </lineage>
</organism>
<dbReference type="InterPro" id="IPR000713">
    <property type="entry name" value="Mur_ligase_N"/>
</dbReference>
<sequence>MRELKDILYKVPLTSSYGNMNSEVKGICFDSRKVKPGFVFIAVKGTVTDGHDYVDKAISLGASVVVCEKIPSTINENVTYVTVKDSALALGIISSNYFGNPSEKLKLTGVTGTNGKTTTVTLLYKLFSGLGYNVGMISTVENRIIDDVIPSTHTTPDPIQLNELLKKMVDSGCSHAFMEVSSHAVDQERIAGVKFAGAIFTNITHDHLDYHKTFENYIKAKKKYFDELSSDAFALVNADDKRGMVMLQNTKATKYTFGLKKMVDFKGKIVTNSIEGLELEIAGKNVWFQMIGDFNAYNILGIYGAAILLGEDSDEVLTQLSSLKGAPGRFELVLPGSKVTAIVDYAHTPDAVKNVLETIAQFRTGNEQVITVIGCGGNRDTTKRPLMASIACKLSDKVVLTSDNPRDEEPMAIIKDMQAGILPTEARKTIIIPDREEAIKTACMMAKEKDIILIAGKGHETYQEIKGIKHPFDDREVVARMIKLFSDNN</sequence>
<feature type="domain" description="Mur ligase C-terminal" evidence="10">
    <location>
        <begin position="328"/>
        <end position="458"/>
    </location>
</feature>
<comment type="PTM">
    <text evidence="7">Carboxylation is probably crucial for Mg(2+) binding and, consequently, for the gamma-phosphate positioning of ATP.</text>
</comment>
<feature type="modified residue" description="N6-carboxylysine" evidence="7">
    <location>
        <position position="221"/>
    </location>
</feature>
<keyword evidence="7" id="KW-0963">Cytoplasm</keyword>
<feature type="binding site" evidence="7">
    <location>
        <begin position="403"/>
        <end position="406"/>
    </location>
    <ligand>
        <name>meso-2,6-diaminopimelate</name>
        <dbReference type="ChEBI" id="CHEBI:57791"/>
    </ligand>
</feature>
<dbReference type="EC" id="6.3.2.13" evidence="7"/>
<dbReference type="PANTHER" id="PTHR23135">
    <property type="entry name" value="MUR LIGASE FAMILY MEMBER"/>
    <property type="match status" value="1"/>
</dbReference>
<feature type="domain" description="Mur ligase central" evidence="11">
    <location>
        <begin position="110"/>
        <end position="302"/>
    </location>
</feature>
<gene>
    <name evidence="7" type="primary">murE</name>
    <name evidence="12" type="ORF">KK060_12700</name>
</gene>
<dbReference type="NCBIfam" id="TIGR01085">
    <property type="entry name" value="murE"/>
    <property type="match status" value="1"/>
</dbReference>
<comment type="subcellular location">
    <subcellularLocation>
        <location evidence="7 8">Cytoplasm</location>
    </subcellularLocation>
</comment>
<feature type="binding site" evidence="7">
    <location>
        <begin position="112"/>
        <end position="118"/>
    </location>
    <ligand>
        <name>ATP</name>
        <dbReference type="ChEBI" id="CHEBI:30616"/>
    </ligand>
</feature>
<comment type="function">
    <text evidence="7">Catalyzes the addition of meso-diaminopimelic acid to the nucleotide precursor UDP-N-acetylmuramoyl-L-alanyl-D-glutamate (UMAG) in the biosynthesis of bacterial cell-wall peptidoglycan.</text>
</comment>
<comment type="cofactor">
    <cofactor evidence="7">
        <name>Mg(2+)</name>
        <dbReference type="ChEBI" id="CHEBI:18420"/>
    </cofactor>
</comment>
<dbReference type="InterPro" id="IPR035911">
    <property type="entry name" value="MurE/MurF_N"/>
</dbReference>
<dbReference type="PANTHER" id="PTHR23135:SF4">
    <property type="entry name" value="UDP-N-ACETYLMURAMOYL-L-ALANYL-D-GLUTAMATE--2,6-DIAMINOPIMELATE LIGASE MURE HOMOLOG, CHLOROPLASTIC"/>
    <property type="match status" value="1"/>
</dbReference>
<comment type="similarity">
    <text evidence="1 7">Belongs to the MurCDEF family. MurE subfamily.</text>
</comment>
<keyword evidence="3 7" id="KW-0133">Cell shape</keyword>
<evidence type="ECO:0000313" key="13">
    <source>
        <dbReference type="Proteomes" id="UP000772618"/>
    </source>
</evidence>
<dbReference type="Pfam" id="PF02875">
    <property type="entry name" value="Mur_ligase_C"/>
    <property type="match status" value="1"/>
</dbReference>
<keyword evidence="7" id="KW-0067">ATP-binding</keyword>
<dbReference type="InterPro" id="IPR005761">
    <property type="entry name" value="UDP-N-AcMur-Glu-dNH2Pim_ligase"/>
</dbReference>
<keyword evidence="5 7" id="KW-0131">Cell cycle</keyword>
<feature type="domain" description="Mur ligase N-terminal catalytic" evidence="9">
    <location>
        <begin position="23"/>
        <end position="95"/>
    </location>
</feature>
<feature type="binding site" evidence="7">
    <location>
        <position position="31"/>
    </location>
    <ligand>
        <name>UDP-N-acetyl-alpha-D-muramoyl-L-alanyl-D-glutamate</name>
        <dbReference type="ChEBI" id="CHEBI:83900"/>
    </ligand>
</feature>
<dbReference type="InterPro" id="IPR004101">
    <property type="entry name" value="Mur_ligase_C"/>
</dbReference>
<comment type="caution">
    <text evidence="7">Lacks conserved residue(s) required for the propagation of feature annotation.</text>
</comment>
<dbReference type="Proteomes" id="UP000772618">
    <property type="component" value="Unassembled WGS sequence"/>
</dbReference>
<comment type="pathway">
    <text evidence="7 8">Cell wall biogenesis; peptidoglycan biosynthesis.</text>
</comment>
<dbReference type="Gene3D" id="3.40.1390.10">
    <property type="entry name" value="MurE/MurF, N-terminal domain"/>
    <property type="match status" value="1"/>
</dbReference>
<evidence type="ECO:0000256" key="8">
    <source>
        <dbReference type="RuleBase" id="RU004135"/>
    </source>
</evidence>
<dbReference type="InterPro" id="IPR036565">
    <property type="entry name" value="Mur-like_cat_sf"/>
</dbReference>
<dbReference type="NCBIfam" id="NF001126">
    <property type="entry name" value="PRK00139.1-4"/>
    <property type="match status" value="1"/>
</dbReference>
<name>A0ABS5VRR9_9BACT</name>
<feature type="binding site" evidence="7">
    <location>
        <position position="187"/>
    </location>
    <ligand>
        <name>UDP-N-acetyl-alpha-D-muramoyl-L-alanyl-D-glutamate</name>
        <dbReference type="ChEBI" id="CHEBI:83900"/>
    </ligand>
</feature>
<dbReference type="InterPro" id="IPR036615">
    <property type="entry name" value="Mur_ligase_C_dom_sf"/>
</dbReference>
<feature type="binding site" evidence="7">
    <location>
        <position position="181"/>
    </location>
    <ligand>
        <name>UDP-N-acetyl-alpha-D-muramoyl-L-alanyl-D-glutamate</name>
        <dbReference type="ChEBI" id="CHEBI:83900"/>
    </ligand>
</feature>
<dbReference type="SUPFAM" id="SSF53244">
    <property type="entry name" value="MurD-like peptide ligases, peptide-binding domain"/>
    <property type="match status" value="1"/>
</dbReference>
<comment type="catalytic activity">
    <reaction evidence="7">
        <text>UDP-N-acetyl-alpha-D-muramoyl-L-alanyl-D-glutamate + meso-2,6-diaminopimelate + ATP = UDP-N-acetyl-alpha-D-muramoyl-L-alanyl-gamma-D-glutamyl-meso-2,6-diaminopimelate + ADP + phosphate + H(+)</text>
        <dbReference type="Rhea" id="RHEA:23676"/>
        <dbReference type="ChEBI" id="CHEBI:15378"/>
        <dbReference type="ChEBI" id="CHEBI:30616"/>
        <dbReference type="ChEBI" id="CHEBI:43474"/>
        <dbReference type="ChEBI" id="CHEBI:57791"/>
        <dbReference type="ChEBI" id="CHEBI:83900"/>
        <dbReference type="ChEBI" id="CHEBI:83905"/>
        <dbReference type="ChEBI" id="CHEBI:456216"/>
        <dbReference type="EC" id="6.3.2.13"/>
    </reaction>
</comment>
<evidence type="ECO:0000256" key="7">
    <source>
        <dbReference type="HAMAP-Rule" id="MF_00208"/>
    </source>
</evidence>
<keyword evidence="2 7" id="KW-0132">Cell division</keyword>
<evidence type="ECO:0000256" key="3">
    <source>
        <dbReference type="ARBA" id="ARBA00022960"/>
    </source>
</evidence>
<feature type="binding site" evidence="7">
    <location>
        <position position="189"/>
    </location>
    <ligand>
        <name>UDP-N-acetyl-alpha-D-muramoyl-L-alanyl-D-glutamate</name>
        <dbReference type="ChEBI" id="CHEBI:83900"/>
    </ligand>
</feature>
<evidence type="ECO:0000256" key="2">
    <source>
        <dbReference type="ARBA" id="ARBA00022618"/>
    </source>
</evidence>
<feature type="binding site" evidence="7">
    <location>
        <position position="456"/>
    </location>
    <ligand>
        <name>meso-2,6-diaminopimelate</name>
        <dbReference type="ChEBI" id="CHEBI:57791"/>
    </ligand>
</feature>
<feature type="binding site" evidence="7">
    <location>
        <begin position="154"/>
        <end position="155"/>
    </location>
    <ligand>
        <name>UDP-N-acetyl-alpha-D-muramoyl-L-alanyl-D-glutamate</name>
        <dbReference type="ChEBI" id="CHEBI:83900"/>
    </ligand>
</feature>
<dbReference type="EMBL" id="JAHESD010000026">
    <property type="protein sequence ID" value="MBT1704145.1"/>
    <property type="molecule type" value="Genomic_DNA"/>
</dbReference>
<comment type="caution">
    <text evidence="12">The sequence shown here is derived from an EMBL/GenBank/DDBJ whole genome shotgun (WGS) entry which is preliminary data.</text>
</comment>
<reference evidence="12 13" key="1">
    <citation type="submission" date="2021-05" db="EMBL/GenBank/DDBJ databases">
        <title>A Polyphasic approach of four new species of the genus Ohtaekwangia: Ohtaekwangia histidinii sp. nov., Ohtaekwangia cretensis sp. nov., Ohtaekwangia indiensis sp. nov., Ohtaekwangia reichenbachii sp. nov. from diverse environment.</title>
        <authorList>
            <person name="Octaviana S."/>
        </authorList>
    </citation>
    <scope>NUCLEOTIDE SEQUENCE [LARGE SCALE GENOMIC DNA]</scope>
    <source>
        <strain evidence="12 13">PWU20</strain>
    </source>
</reference>
<dbReference type="HAMAP" id="MF_00208">
    <property type="entry name" value="MurE"/>
    <property type="match status" value="1"/>
</dbReference>
<feature type="binding site" evidence="7">
    <location>
        <position position="460"/>
    </location>
    <ligand>
        <name>meso-2,6-diaminopimelate</name>
        <dbReference type="ChEBI" id="CHEBI:57791"/>
    </ligand>
</feature>
<evidence type="ECO:0000256" key="1">
    <source>
        <dbReference type="ARBA" id="ARBA00005898"/>
    </source>
</evidence>
<keyword evidence="7" id="KW-0547">Nucleotide-binding</keyword>
<dbReference type="Pfam" id="PF01225">
    <property type="entry name" value="Mur_ligase"/>
    <property type="match status" value="1"/>
</dbReference>
<feature type="binding site" evidence="7">
    <location>
        <position position="379"/>
    </location>
    <ligand>
        <name>meso-2,6-diaminopimelate</name>
        <dbReference type="ChEBI" id="CHEBI:57791"/>
    </ligand>
</feature>
<evidence type="ECO:0000259" key="11">
    <source>
        <dbReference type="Pfam" id="PF08245"/>
    </source>
</evidence>
<dbReference type="Pfam" id="PF08245">
    <property type="entry name" value="Mur_ligase_M"/>
    <property type="match status" value="1"/>
</dbReference>
<proteinExistence type="inferred from homology"/>
<keyword evidence="7" id="KW-0460">Magnesium</keyword>
<protein>
    <recommendedName>
        <fullName evidence="7">UDP-N-acetylmuramoyl-L-alanyl-D-glutamate--2,6-diaminopimelate ligase</fullName>
        <ecNumber evidence="7">6.3.2.13</ecNumber>
    </recommendedName>
    <alternativeName>
        <fullName evidence="7">Meso-A2pm-adding enzyme</fullName>
    </alternativeName>
    <alternativeName>
        <fullName evidence="7">Meso-diaminopimelate-adding enzyme</fullName>
    </alternativeName>
    <alternativeName>
        <fullName evidence="7">UDP-MurNAc-L-Ala-D-Glu:meso-diaminopimelate ligase</fullName>
    </alternativeName>
    <alternativeName>
        <fullName evidence="7">UDP-MurNAc-tripeptide synthetase</fullName>
    </alternativeName>
    <alternativeName>
        <fullName evidence="7">UDP-N-acetylmuramyl-tripeptide synthetase</fullName>
    </alternativeName>
</protein>
<accession>A0ABS5VRR9</accession>
<evidence type="ECO:0000313" key="12">
    <source>
        <dbReference type="EMBL" id="MBT1704145.1"/>
    </source>
</evidence>
<keyword evidence="7 12" id="KW-0436">Ligase</keyword>
<dbReference type="Gene3D" id="3.90.190.20">
    <property type="entry name" value="Mur ligase, C-terminal domain"/>
    <property type="match status" value="1"/>
</dbReference>
<keyword evidence="6 7" id="KW-0961">Cell wall biogenesis/degradation</keyword>
<evidence type="ECO:0000259" key="10">
    <source>
        <dbReference type="Pfam" id="PF02875"/>
    </source>
</evidence>
<evidence type="ECO:0000256" key="5">
    <source>
        <dbReference type="ARBA" id="ARBA00023306"/>
    </source>
</evidence>
<feature type="short sequence motif" description="Meso-diaminopimelate recognition motif" evidence="7">
    <location>
        <begin position="403"/>
        <end position="406"/>
    </location>
</feature>
<dbReference type="SUPFAM" id="SSF63418">
    <property type="entry name" value="MurE/MurF N-terminal domain"/>
    <property type="match status" value="1"/>
</dbReference>
<dbReference type="RefSeq" id="WP_254154107.1">
    <property type="nucleotide sequence ID" value="NZ_JAHESD010000026.1"/>
</dbReference>
<dbReference type="SUPFAM" id="SSF53623">
    <property type="entry name" value="MurD-like peptide ligases, catalytic domain"/>
    <property type="match status" value="1"/>
</dbReference>